<accession>A0ABX0IX99</accession>
<evidence type="ECO:0000313" key="1">
    <source>
        <dbReference type="EMBL" id="NHN28176.1"/>
    </source>
</evidence>
<dbReference type="EMBL" id="VEVQ02000038">
    <property type="protein sequence ID" value="NHN28176.1"/>
    <property type="molecule type" value="Genomic_DNA"/>
</dbReference>
<name>A0ABX0IX99_9FLAO</name>
<dbReference type="Proteomes" id="UP000817854">
    <property type="component" value="Unassembled WGS sequence"/>
</dbReference>
<organism evidence="1 2">
    <name type="scientific">Flavobacterium jejuense</name>
    <dbReference type="NCBI Taxonomy" id="1544455"/>
    <lineage>
        <taxon>Bacteria</taxon>
        <taxon>Pseudomonadati</taxon>
        <taxon>Bacteroidota</taxon>
        <taxon>Flavobacteriia</taxon>
        <taxon>Flavobacteriales</taxon>
        <taxon>Flavobacteriaceae</taxon>
        <taxon>Flavobacterium</taxon>
    </lineage>
</organism>
<reference evidence="1 2" key="2">
    <citation type="submission" date="2019-05" db="EMBL/GenBank/DDBJ databases">
        <authorList>
            <person name="Lianzixin W."/>
        </authorList>
    </citation>
    <scope>NUCLEOTIDE SEQUENCE [LARGE SCALE GENOMIC DNA]</scope>
    <source>
        <strain evidence="1 2">EC11</strain>
    </source>
</reference>
<comment type="caution">
    <text evidence="1">The sequence shown here is derived from an EMBL/GenBank/DDBJ whole genome shotgun (WGS) entry which is preliminary data.</text>
</comment>
<gene>
    <name evidence="1" type="ORF">FIA58_021090</name>
</gene>
<protein>
    <submittedName>
        <fullName evidence="1">Uncharacterized protein</fullName>
    </submittedName>
</protein>
<reference evidence="1 2" key="3">
    <citation type="submission" date="2020-02" db="EMBL/GenBank/DDBJ databases">
        <title>Flavobacterium profundi sp. nov., isolated from a deep-sea seamount.</title>
        <authorList>
            <person name="Zhang D.-C."/>
        </authorList>
    </citation>
    <scope>NUCLEOTIDE SEQUENCE [LARGE SCALE GENOMIC DNA]</scope>
    <source>
        <strain evidence="1 2">EC11</strain>
    </source>
</reference>
<reference evidence="2" key="1">
    <citation type="submission" date="2019-05" db="EMBL/GenBank/DDBJ databases">
        <title>Flavobacterium profundi sp. nov., isolated from a deep-sea seamount.</title>
        <authorList>
            <person name="Zhang D.-C."/>
        </authorList>
    </citation>
    <scope>NUCLEOTIDE SEQUENCE [LARGE SCALE GENOMIC DNA]</scope>
    <source>
        <strain evidence="2">EC11</strain>
    </source>
</reference>
<evidence type="ECO:0000313" key="2">
    <source>
        <dbReference type="Proteomes" id="UP000817854"/>
    </source>
</evidence>
<dbReference type="RefSeq" id="WP_140964671.1">
    <property type="nucleotide sequence ID" value="NZ_VEVQ02000038.1"/>
</dbReference>
<proteinExistence type="predicted"/>
<sequence>MREIKDLIYSIDSENHFKGIPFFRKLRKVDFLISDKKIAEFIIAKNQYIINYIDSEKMVIYCENKIENEFKITDSKNSQIWSFFNPNKSFSIFKNTPNNVIKSTETEIEINNRNGSLFYSIEKKLIGRIEEKNIIFRNGNYKIDVFEENQKRILIGACCVELIQYHILKIYEPL</sequence>
<keyword evidence="2" id="KW-1185">Reference proteome</keyword>